<feature type="domain" description="Peptidase C45 hydrolase" evidence="1">
    <location>
        <begin position="167"/>
        <end position="399"/>
    </location>
</feature>
<dbReference type="PANTHER" id="PTHR35190:SF2">
    <property type="entry name" value="PROTEIN DCD1B"/>
    <property type="match status" value="1"/>
</dbReference>
<sequence>MKILTFVDQFSGITQSRIRLLVAGVLILLLCKPQPLSAALPDHLPVIRIQAQGLTPLQTGLETGRQVKAQFPDIEQRYDAWLATLFSRSELDIILRQQLPVLVKQLDESSRAELQGISGAWSLSAVNKAGDGQLSLDEYHLLNLLPDLGLLPNGIGFGIYGTTSVDGNPVVGRNLDWAGNAELQNLQVITVYENEQHSFVTIGFAGMITLFSGFNDQGLFISLLNAAPYSPYNNHNRLKNILPPYSFEWRKALTSQSTVTGAIRYLDAQKYAVAHSVLIADKKIIQVLEYSPQTSQGYVRRWNSQIHSGKTWEHPNQIAAVNCLMLAGMPDTCGLPGNTVRWERLNKLAALSDPKHPADPQTVAQILFDQANRSYELFNTNTLQSLYYSPVSGSLHLYAQTNGSAHPVSPLHQPYLDLLSPAEEWKIPLTW</sequence>
<name>A0A6S6S9F9_9GAMM</name>
<dbReference type="PANTHER" id="PTHR35190">
    <property type="entry name" value="PROTEIN DCD1B"/>
    <property type="match status" value="1"/>
</dbReference>
<dbReference type="AlphaFoldDB" id="A0A6S6S9F9"/>
<dbReference type="InterPro" id="IPR005079">
    <property type="entry name" value="Peptidase_C45_hydrolase"/>
</dbReference>
<evidence type="ECO:0000259" key="1">
    <source>
        <dbReference type="Pfam" id="PF03417"/>
    </source>
</evidence>
<gene>
    <name evidence="2" type="ORF">HELGO_WM31131</name>
</gene>
<accession>A0A6S6S9F9</accession>
<dbReference type="InterPro" id="IPR047794">
    <property type="entry name" value="C45_proenzyme-like"/>
</dbReference>
<dbReference type="SUPFAM" id="SSF56235">
    <property type="entry name" value="N-terminal nucleophile aminohydrolases (Ntn hydrolases)"/>
    <property type="match status" value="1"/>
</dbReference>
<evidence type="ECO:0000313" key="2">
    <source>
        <dbReference type="EMBL" id="CAA6805013.1"/>
    </source>
</evidence>
<protein>
    <recommendedName>
        <fullName evidence="1">Peptidase C45 hydrolase domain-containing protein</fullName>
    </recommendedName>
</protein>
<dbReference type="NCBIfam" id="NF040521">
    <property type="entry name" value="C45_proenzyme"/>
    <property type="match status" value="1"/>
</dbReference>
<organism evidence="2">
    <name type="scientific">uncultured Thiotrichaceae bacterium</name>
    <dbReference type="NCBI Taxonomy" id="298394"/>
    <lineage>
        <taxon>Bacteria</taxon>
        <taxon>Pseudomonadati</taxon>
        <taxon>Pseudomonadota</taxon>
        <taxon>Gammaproteobacteria</taxon>
        <taxon>Thiotrichales</taxon>
        <taxon>Thiotrichaceae</taxon>
        <taxon>environmental samples</taxon>
    </lineage>
</organism>
<dbReference type="EMBL" id="CACVAV010000079">
    <property type="protein sequence ID" value="CAA6805013.1"/>
    <property type="molecule type" value="Genomic_DNA"/>
</dbReference>
<reference evidence="2" key="1">
    <citation type="submission" date="2020-01" db="EMBL/GenBank/DDBJ databases">
        <authorList>
            <person name="Meier V. D."/>
            <person name="Meier V D."/>
        </authorList>
    </citation>
    <scope>NUCLEOTIDE SEQUENCE</scope>
    <source>
        <strain evidence="2">HLG_WM_MAG_08</strain>
    </source>
</reference>
<dbReference type="InterPro" id="IPR047803">
    <property type="entry name" value="DCD1A/B-like"/>
</dbReference>
<feature type="non-terminal residue" evidence="2">
    <location>
        <position position="431"/>
    </location>
</feature>
<dbReference type="InterPro" id="IPR029055">
    <property type="entry name" value="Ntn_hydrolases_N"/>
</dbReference>
<dbReference type="Gene3D" id="3.60.60.10">
    <property type="entry name" value="Penicillin V Acylase, Chain A"/>
    <property type="match status" value="1"/>
</dbReference>
<dbReference type="Pfam" id="PF03417">
    <property type="entry name" value="AAT"/>
    <property type="match status" value="1"/>
</dbReference>
<proteinExistence type="predicted"/>